<dbReference type="InterPro" id="IPR001055">
    <property type="entry name" value="Adrenodoxin-like"/>
</dbReference>
<evidence type="ECO:0000259" key="7">
    <source>
        <dbReference type="PROSITE" id="PS51085"/>
    </source>
</evidence>
<dbReference type="InterPro" id="IPR018298">
    <property type="entry name" value="Adrenodoxin_Fe-S_BS"/>
</dbReference>
<dbReference type="InterPro" id="IPR036010">
    <property type="entry name" value="2Fe-2S_ferredoxin-like_sf"/>
</dbReference>
<comment type="cofactor">
    <cofactor evidence="6">
        <name>[2Fe-2S] cluster</name>
        <dbReference type="ChEBI" id="CHEBI:190135"/>
    </cofactor>
</comment>
<dbReference type="InterPro" id="IPR012675">
    <property type="entry name" value="Beta-grasp_dom_sf"/>
</dbReference>
<accession>A0A4R6VVB4</accession>
<evidence type="ECO:0000256" key="5">
    <source>
        <dbReference type="ARBA" id="ARBA00023014"/>
    </source>
</evidence>
<dbReference type="PANTHER" id="PTHR23426:SF63">
    <property type="entry name" value="TRANSFER PROTEIN, PUTATIVE-RELATED"/>
    <property type="match status" value="1"/>
</dbReference>
<dbReference type="RefSeq" id="WP_133571385.1">
    <property type="nucleotide sequence ID" value="NZ_SNYR01000001.1"/>
</dbReference>
<dbReference type="AlphaFoldDB" id="A0A4R6VVB4"/>
<keyword evidence="4" id="KW-0408">Iron</keyword>
<gene>
    <name evidence="8" type="ORF">ATL17_0710</name>
</gene>
<dbReference type="GO" id="GO:0051537">
    <property type="term" value="F:2 iron, 2 sulfur cluster binding"/>
    <property type="evidence" value="ECO:0007669"/>
    <property type="project" value="UniProtKB-KW"/>
</dbReference>
<keyword evidence="5" id="KW-0411">Iron-sulfur</keyword>
<sequence>MHIYVTDHNGKEHELEALEGWRVMEVIRDWGLPIKAECGGACACATCHVFVDPEWQSKLHPATDEEEDMLDTVPDVEDNSRLSCQILMSEELDGLKVSLAPSAKPDAEVA</sequence>
<protein>
    <submittedName>
        <fullName evidence="8">2Fe-2S ferredoxin</fullName>
    </submittedName>
</protein>
<dbReference type="PROSITE" id="PS51085">
    <property type="entry name" value="2FE2S_FER_2"/>
    <property type="match status" value="1"/>
</dbReference>
<dbReference type="CDD" id="cd00207">
    <property type="entry name" value="fer2"/>
    <property type="match status" value="1"/>
</dbReference>
<comment type="similarity">
    <text evidence="1">Belongs to the adrenodoxin/putidaredoxin family.</text>
</comment>
<evidence type="ECO:0000313" key="8">
    <source>
        <dbReference type="EMBL" id="TDQ66707.1"/>
    </source>
</evidence>
<feature type="domain" description="2Fe-2S ferredoxin-type" evidence="7">
    <location>
        <begin position="1"/>
        <end position="103"/>
    </location>
</feature>
<organism evidence="8 9">
    <name type="scientific">Maritalea mobilis</name>
    <dbReference type="NCBI Taxonomy" id="483324"/>
    <lineage>
        <taxon>Bacteria</taxon>
        <taxon>Pseudomonadati</taxon>
        <taxon>Pseudomonadota</taxon>
        <taxon>Alphaproteobacteria</taxon>
        <taxon>Hyphomicrobiales</taxon>
        <taxon>Devosiaceae</taxon>
        <taxon>Maritalea</taxon>
    </lineage>
</organism>
<dbReference type="Gene3D" id="3.10.20.30">
    <property type="match status" value="1"/>
</dbReference>
<dbReference type="GO" id="GO:0009055">
    <property type="term" value="F:electron transfer activity"/>
    <property type="evidence" value="ECO:0007669"/>
    <property type="project" value="TreeGrafter"/>
</dbReference>
<evidence type="ECO:0000256" key="2">
    <source>
        <dbReference type="ARBA" id="ARBA00022714"/>
    </source>
</evidence>
<dbReference type="InterPro" id="IPR001041">
    <property type="entry name" value="2Fe-2S_ferredoxin-type"/>
</dbReference>
<reference evidence="8 9" key="1">
    <citation type="submission" date="2019-03" db="EMBL/GenBank/DDBJ databases">
        <title>Genomic Encyclopedia of Type Strains, Phase III (KMG-III): the genomes of soil and plant-associated and newly described type strains.</title>
        <authorList>
            <person name="Whitman W."/>
        </authorList>
    </citation>
    <scope>NUCLEOTIDE SEQUENCE [LARGE SCALE GENOMIC DNA]</scope>
    <source>
        <strain evidence="8 9">CGMCC 1.7002</strain>
    </source>
</reference>
<dbReference type="SUPFAM" id="SSF54292">
    <property type="entry name" value="2Fe-2S ferredoxin-like"/>
    <property type="match status" value="1"/>
</dbReference>
<comment type="caution">
    <text evidence="8">The sequence shown here is derived from an EMBL/GenBank/DDBJ whole genome shotgun (WGS) entry which is preliminary data.</text>
</comment>
<evidence type="ECO:0000313" key="9">
    <source>
        <dbReference type="Proteomes" id="UP000295391"/>
    </source>
</evidence>
<dbReference type="PRINTS" id="PR00355">
    <property type="entry name" value="ADRENODOXIN"/>
</dbReference>
<dbReference type="Proteomes" id="UP000295391">
    <property type="component" value="Unassembled WGS sequence"/>
</dbReference>
<dbReference type="OrthoDB" id="9799640at2"/>
<name>A0A4R6VVB4_9HYPH</name>
<proteinExistence type="inferred from homology"/>
<evidence type="ECO:0000256" key="4">
    <source>
        <dbReference type="ARBA" id="ARBA00023004"/>
    </source>
</evidence>
<evidence type="ECO:0000256" key="3">
    <source>
        <dbReference type="ARBA" id="ARBA00022723"/>
    </source>
</evidence>
<dbReference type="EMBL" id="SNYR01000001">
    <property type="protein sequence ID" value="TDQ66707.1"/>
    <property type="molecule type" value="Genomic_DNA"/>
</dbReference>
<dbReference type="GO" id="GO:0140647">
    <property type="term" value="P:P450-containing electron transport chain"/>
    <property type="evidence" value="ECO:0007669"/>
    <property type="project" value="InterPro"/>
</dbReference>
<evidence type="ECO:0000256" key="6">
    <source>
        <dbReference type="ARBA" id="ARBA00034078"/>
    </source>
</evidence>
<keyword evidence="3" id="KW-0479">Metal-binding</keyword>
<dbReference type="PANTHER" id="PTHR23426">
    <property type="entry name" value="FERREDOXIN/ADRENODOXIN"/>
    <property type="match status" value="1"/>
</dbReference>
<dbReference type="Pfam" id="PF00111">
    <property type="entry name" value="Fer2"/>
    <property type="match status" value="1"/>
</dbReference>
<dbReference type="PROSITE" id="PS00814">
    <property type="entry name" value="ADX"/>
    <property type="match status" value="1"/>
</dbReference>
<keyword evidence="9" id="KW-1185">Reference proteome</keyword>
<evidence type="ECO:0000256" key="1">
    <source>
        <dbReference type="ARBA" id="ARBA00010914"/>
    </source>
</evidence>
<dbReference type="GO" id="GO:0046872">
    <property type="term" value="F:metal ion binding"/>
    <property type="evidence" value="ECO:0007669"/>
    <property type="project" value="UniProtKB-KW"/>
</dbReference>
<keyword evidence="2" id="KW-0001">2Fe-2S</keyword>